<dbReference type="InterPro" id="IPR036560">
    <property type="entry name" value="MADH/AADH_L_sf"/>
</dbReference>
<dbReference type="Proteomes" id="UP001222770">
    <property type="component" value="Unassembled WGS sequence"/>
</dbReference>
<organism evidence="13 14">
    <name type="scientific">Novosphingobium cyanobacteriorum</name>
    <dbReference type="NCBI Taxonomy" id="3024215"/>
    <lineage>
        <taxon>Bacteria</taxon>
        <taxon>Pseudomonadati</taxon>
        <taxon>Pseudomonadota</taxon>
        <taxon>Alphaproteobacteria</taxon>
        <taxon>Sphingomonadales</taxon>
        <taxon>Sphingomonadaceae</taxon>
        <taxon>Novosphingobium</taxon>
    </lineage>
</organism>
<evidence type="ECO:0000256" key="7">
    <source>
        <dbReference type="ARBA" id="ARBA00022982"/>
    </source>
</evidence>
<dbReference type="EMBL" id="JAROCY010000001">
    <property type="protein sequence ID" value="MDF8331779.1"/>
    <property type="molecule type" value="Genomic_DNA"/>
</dbReference>
<evidence type="ECO:0000256" key="1">
    <source>
        <dbReference type="ARBA" id="ARBA00004418"/>
    </source>
</evidence>
<keyword evidence="6 10" id="KW-0574">Periplasm</keyword>
<dbReference type="SUPFAM" id="SSF57561">
    <property type="entry name" value="Methylamine dehydrogenase, L chain"/>
    <property type="match status" value="1"/>
</dbReference>
<comment type="caution">
    <text evidence="13">The sequence shown here is derived from an EMBL/GenBank/DDBJ whole genome shotgun (WGS) entry which is preliminary data.</text>
</comment>
<dbReference type="Gene3D" id="2.60.30.10">
    <property type="entry name" value="Methylamine/Aralkylamine dehydrogenase light chain"/>
    <property type="match status" value="1"/>
</dbReference>
<evidence type="ECO:0000259" key="12">
    <source>
        <dbReference type="Pfam" id="PF02975"/>
    </source>
</evidence>
<keyword evidence="8 10" id="KW-0560">Oxidoreductase</keyword>
<dbReference type="InterPro" id="IPR006311">
    <property type="entry name" value="TAT_signal"/>
</dbReference>
<dbReference type="Pfam" id="PF02975">
    <property type="entry name" value="Me-amine-dh_L"/>
    <property type="match status" value="1"/>
</dbReference>
<feature type="region of interest" description="Disordered" evidence="11">
    <location>
        <begin position="48"/>
        <end position="73"/>
    </location>
</feature>
<evidence type="ECO:0000256" key="6">
    <source>
        <dbReference type="ARBA" id="ARBA00022764"/>
    </source>
</evidence>
<sequence length="190" mass="19770">MRFDKLTEKFARGVARGTSRRSLLALLGAGMTGAAAFPVLPVARAASGGGEGGHGAHPGGAARPPMTSGLEQDPGDQSSCDYWRYCAIDGFLCSCCGGSVNTCPPGTEMSPITWIGTCTNPADGRAYVISYNDCCGTSSCGQCLCNRNEGDRPQVRPQSNNDYNWCLGSQSSVYNCSVAAVIGVALEQPK</sequence>
<accession>A0ABT6CCW9</accession>
<keyword evidence="14" id="KW-1185">Reference proteome</keyword>
<evidence type="ECO:0000256" key="10">
    <source>
        <dbReference type="PIRNR" id="PIRNR000192"/>
    </source>
</evidence>
<evidence type="ECO:0000313" key="14">
    <source>
        <dbReference type="Proteomes" id="UP001222770"/>
    </source>
</evidence>
<dbReference type="InterPro" id="IPR016008">
    <property type="entry name" value="Amine_DH_Ltc"/>
</dbReference>
<evidence type="ECO:0000256" key="5">
    <source>
        <dbReference type="ARBA" id="ARBA00022729"/>
    </source>
</evidence>
<reference evidence="13 14" key="1">
    <citation type="submission" date="2023-03" db="EMBL/GenBank/DDBJ databases">
        <title>Novosphingobium cyanobacteriorum sp. nov., isolated from a eutrophic reservoir during the Microcystis bloom period.</title>
        <authorList>
            <person name="Kang M."/>
            <person name="Le V."/>
            <person name="Ko S.-R."/>
            <person name="Lee S.-A."/>
            <person name="Ahn C.-Y."/>
        </authorList>
    </citation>
    <scope>NUCLEOTIDE SEQUENCE [LARGE SCALE GENOMIC DNA]</scope>
    <source>
        <strain evidence="13 14">HBC54</strain>
    </source>
</reference>
<comment type="function">
    <text evidence="10">Methylamine dehydrogenase carries out the oxidation of methylamine. Electrons are passed from methylamine dehydrogenase to amicyanin.</text>
</comment>
<comment type="subcellular location">
    <subcellularLocation>
        <location evidence="1 10">Periplasm</location>
    </subcellularLocation>
</comment>
<keyword evidence="4" id="KW-0824">TTQ</keyword>
<feature type="domain" description="Methylamine/Aralkylamine dehydrogenase light chain C-terminal" evidence="12">
    <location>
        <begin position="75"/>
        <end position="183"/>
    </location>
</feature>
<comment type="subunit">
    <text evidence="10">Heterotetramer of two light and two heavy chains.</text>
</comment>
<evidence type="ECO:0000256" key="2">
    <source>
        <dbReference type="ARBA" id="ARBA00010711"/>
    </source>
</evidence>
<dbReference type="PIRSF" id="PIRSF000192">
    <property type="entry name" value="Amine_dh_beta"/>
    <property type="match status" value="1"/>
</dbReference>
<evidence type="ECO:0000256" key="4">
    <source>
        <dbReference type="ARBA" id="ARBA00022709"/>
    </source>
</evidence>
<name>A0ABT6CCW9_9SPHN</name>
<comment type="catalytic activity">
    <reaction evidence="10">
        <text>2 oxidized [amicyanin] + methylamine + H2O = 2 reduced [amicyanin] + formaldehyde + NH4(+) + 2 H(+)</text>
        <dbReference type="Rhea" id="RHEA:30207"/>
        <dbReference type="Rhea" id="RHEA-COMP:11100"/>
        <dbReference type="Rhea" id="RHEA-COMP:11101"/>
        <dbReference type="ChEBI" id="CHEBI:15377"/>
        <dbReference type="ChEBI" id="CHEBI:15378"/>
        <dbReference type="ChEBI" id="CHEBI:16842"/>
        <dbReference type="ChEBI" id="CHEBI:28938"/>
        <dbReference type="ChEBI" id="CHEBI:29036"/>
        <dbReference type="ChEBI" id="CHEBI:49552"/>
        <dbReference type="ChEBI" id="CHEBI:59338"/>
        <dbReference type="EC" id="1.4.9.1"/>
    </reaction>
</comment>
<dbReference type="EC" id="1.4.9.1" evidence="10"/>
<evidence type="ECO:0000256" key="9">
    <source>
        <dbReference type="ARBA" id="ARBA00023157"/>
    </source>
</evidence>
<evidence type="ECO:0000313" key="13">
    <source>
        <dbReference type="EMBL" id="MDF8331779.1"/>
    </source>
</evidence>
<feature type="compositionally biased region" description="Gly residues" evidence="11">
    <location>
        <begin position="48"/>
        <end position="58"/>
    </location>
</feature>
<evidence type="ECO:0000256" key="3">
    <source>
        <dbReference type="ARBA" id="ARBA00022448"/>
    </source>
</evidence>
<keyword evidence="5" id="KW-0732">Signal</keyword>
<comment type="similarity">
    <text evidence="2 10">Belongs to the aromatic amine dehydrogenase light chain family.</text>
</comment>
<dbReference type="PROSITE" id="PS51318">
    <property type="entry name" value="TAT"/>
    <property type="match status" value="1"/>
</dbReference>
<keyword evidence="3 10" id="KW-0813">Transport</keyword>
<evidence type="ECO:0000256" key="11">
    <source>
        <dbReference type="SAM" id="MobiDB-lite"/>
    </source>
</evidence>
<protein>
    <recommendedName>
        <fullName evidence="10">Methylamine dehydrogenase (amicyanin)</fullName>
        <ecNumber evidence="10">1.4.9.1</ecNumber>
    </recommendedName>
</protein>
<evidence type="ECO:0000256" key="8">
    <source>
        <dbReference type="ARBA" id="ARBA00023002"/>
    </source>
</evidence>
<dbReference type="InterPro" id="IPR013504">
    <property type="entry name" value="MADH/AADH_Ltc_C_dom"/>
</dbReference>
<gene>
    <name evidence="13" type="ORF">POM99_01065</name>
</gene>
<proteinExistence type="inferred from homology"/>
<keyword evidence="9" id="KW-1015">Disulfide bond</keyword>
<comment type="pathway">
    <text evidence="10">One-carbon metabolism; methylamine degradation; formaldehyde from methylamine: step 1/1.</text>
</comment>
<keyword evidence="7 10" id="KW-0249">Electron transport</keyword>
<dbReference type="RefSeq" id="WP_277274885.1">
    <property type="nucleotide sequence ID" value="NZ_JAROCY010000001.1"/>
</dbReference>